<organism evidence="2 3">
    <name type="scientific">Clunio marinus</name>
    <dbReference type="NCBI Taxonomy" id="568069"/>
    <lineage>
        <taxon>Eukaryota</taxon>
        <taxon>Metazoa</taxon>
        <taxon>Ecdysozoa</taxon>
        <taxon>Arthropoda</taxon>
        <taxon>Hexapoda</taxon>
        <taxon>Insecta</taxon>
        <taxon>Pterygota</taxon>
        <taxon>Neoptera</taxon>
        <taxon>Endopterygota</taxon>
        <taxon>Diptera</taxon>
        <taxon>Nematocera</taxon>
        <taxon>Chironomoidea</taxon>
        <taxon>Chironomidae</taxon>
        <taxon>Clunio</taxon>
    </lineage>
</organism>
<feature type="compositionally biased region" description="Gly residues" evidence="1">
    <location>
        <begin position="7"/>
        <end position="17"/>
    </location>
</feature>
<name>A0A1J1IFP2_9DIPT</name>
<protein>
    <submittedName>
        <fullName evidence="2">CLUMA_CG011214, isoform A</fullName>
    </submittedName>
</protein>
<evidence type="ECO:0000256" key="1">
    <source>
        <dbReference type="SAM" id="MobiDB-lite"/>
    </source>
</evidence>
<dbReference type="OrthoDB" id="8062388at2759"/>
<feature type="compositionally biased region" description="Polar residues" evidence="1">
    <location>
        <begin position="190"/>
        <end position="206"/>
    </location>
</feature>
<dbReference type="AlphaFoldDB" id="A0A1J1IFP2"/>
<dbReference type="Proteomes" id="UP000183832">
    <property type="component" value="Unassembled WGS sequence"/>
</dbReference>
<feature type="region of interest" description="Disordered" evidence="1">
    <location>
        <begin position="1"/>
        <end position="269"/>
    </location>
</feature>
<feature type="compositionally biased region" description="Low complexity" evidence="1">
    <location>
        <begin position="112"/>
        <end position="131"/>
    </location>
</feature>
<evidence type="ECO:0000313" key="3">
    <source>
        <dbReference type="Proteomes" id="UP000183832"/>
    </source>
</evidence>
<feature type="compositionally biased region" description="Low complexity" evidence="1">
    <location>
        <begin position="379"/>
        <end position="393"/>
    </location>
</feature>
<evidence type="ECO:0000313" key="2">
    <source>
        <dbReference type="EMBL" id="CRK97838.1"/>
    </source>
</evidence>
<feature type="compositionally biased region" description="Gly residues" evidence="1">
    <location>
        <begin position="25"/>
        <end position="44"/>
    </location>
</feature>
<dbReference type="EMBL" id="CVRI01000047">
    <property type="protein sequence ID" value="CRK97838.1"/>
    <property type="molecule type" value="Genomic_DNA"/>
</dbReference>
<feature type="compositionally biased region" description="Gly residues" evidence="1">
    <location>
        <begin position="162"/>
        <end position="183"/>
    </location>
</feature>
<keyword evidence="3" id="KW-1185">Reference proteome</keyword>
<feature type="compositionally biased region" description="Polar residues" evidence="1">
    <location>
        <begin position="80"/>
        <end position="89"/>
    </location>
</feature>
<feature type="compositionally biased region" description="Low complexity" evidence="1">
    <location>
        <begin position="90"/>
        <end position="105"/>
    </location>
</feature>
<feature type="compositionally biased region" description="Low complexity" evidence="1">
    <location>
        <begin position="243"/>
        <end position="256"/>
    </location>
</feature>
<gene>
    <name evidence="2" type="primary">putative GJ23415</name>
    <name evidence="2" type="ORF">CLUMA_CG011214</name>
</gene>
<feature type="compositionally biased region" description="Low complexity" evidence="1">
    <location>
        <begin position="69"/>
        <end position="79"/>
    </location>
</feature>
<feature type="compositionally biased region" description="Low complexity" evidence="1">
    <location>
        <begin position="137"/>
        <end position="148"/>
    </location>
</feature>
<accession>A0A1J1IFP2</accession>
<sequence length="393" mass="42227">MDRGGYRGRGSFGMNGRGRGRGMMRPGGFGNGPMNGGMMRGRGRGGPDLRRGPPRMGMNPGMNRGSGRGRFPSGPRYSSEGNGYYQNQTQAENPPAAPVQQPEAVTTEKPITPVTQSTNNVQVVTTGQTPTTPAPQQPQAAPVQTNPTINSSRGTYTPRGRGSFGSRGGFMGRGRGGYQGQGGPPRQQFDTRQPSNLTPASTNTGYNPIKRGGYQGPPGAKRGRYDQGPGGYAGSRSMAPQNQISSMPPQQHHQSSYNNVPPHGGSYQDHSSQYVDQYQNSGYNSMPQQSGYTSNGYGQSYGHSAAPVTYDTQTSYDHTANSGYTDYNATSYQTHDTRYAGYTQDYRQPYGSSADYGQVAQDSTSYSTGAYDRGSYGNYDSYSQGYNGQSGYY</sequence>
<reference evidence="2 3" key="1">
    <citation type="submission" date="2015-04" db="EMBL/GenBank/DDBJ databases">
        <authorList>
            <person name="Syromyatnikov M.Y."/>
            <person name="Popov V.N."/>
        </authorList>
    </citation>
    <scope>NUCLEOTIDE SEQUENCE [LARGE SCALE GENOMIC DNA]</scope>
</reference>
<dbReference type="STRING" id="568069.A0A1J1IFP2"/>
<proteinExistence type="predicted"/>
<feature type="region of interest" description="Disordered" evidence="1">
    <location>
        <begin position="364"/>
        <end position="393"/>
    </location>
</feature>